<evidence type="ECO:0000256" key="1">
    <source>
        <dbReference type="ARBA" id="ARBA00022450"/>
    </source>
</evidence>
<dbReference type="EMBL" id="CAJNDS010000227">
    <property type="protein sequence ID" value="CAE7031035.1"/>
    <property type="molecule type" value="Genomic_DNA"/>
</dbReference>
<dbReference type="Gene3D" id="3.40.50.720">
    <property type="entry name" value="NAD(P)-binding Rossmann-like Domain"/>
    <property type="match status" value="1"/>
</dbReference>
<dbReference type="Pfam" id="PF00550">
    <property type="entry name" value="PP-binding"/>
    <property type="match status" value="1"/>
</dbReference>
<dbReference type="InterPro" id="IPR036291">
    <property type="entry name" value="NAD(P)-bd_dom_sf"/>
</dbReference>
<keyword evidence="2" id="KW-0597">Phosphoprotein</keyword>
<dbReference type="SUPFAM" id="SSF56801">
    <property type="entry name" value="Acetyl-CoA synthetase-like"/>
    <property type="match status" value="1"/>
</dbReference>
<dbReference type="GO" id="GO:0016020">
    <property type="term" value="C:membrane"/>
    <property type="evidence" value="ECO:0007669"/>
    <property type="project" value="TreeGrafter"/>
</dbReference>
<reference evidence="6" key="1">
    <citation type="submission" date="2021-02" db="EMBL/GenBank/DDBJ databases">
        <authorList>
            <person name="Dougan E. K."/>
            <person name="Rhodes N."/>
            <person name="Thang M."/>
            <person name="Chan C."/>
        </authorList>
    </citation>
    <scope>NUCLEOTIDE SEQUENCE</scope>
</reference>
<keyword evidence="4" id="KW-0067">ATP-binding</keyword>
<dbReference type="SUPFAM" id="SSF51735">
    <property type="entry name" value="NAD(P)-binding Rossmann-fold domains"/>
    <property type="match status" value="1"/>
</dbReference>
<organism evidence="6 7">
    <name type="scientific">Symbiodinium natans</name>
    <dbReference type="NCBI Taxonomy" id="878477"/>
    <lineage>
        <taxon>Eukaryota</taxon>
        <taxon>Sar</taxon>
        <taxon>Alveolata</taxon>
        <taxon>Dinophyceae</taxon>
        <taxon>Suessiales</taxon>
        <taxon>Symbiodiniaceae</taxon>
        <taxon>Symbiodinium</taxon>
    </lineage>
</organism>
<evidence type="ECO:0000313" key="6">
    <source>
        <dbReference type="EMBL" id="CAE7031035.1"/>
    </source>
</evidence>
<dbReference type="Gene3D" id="3.40.50.12780">
    <property type="entry name" value="N-terminal domain of ligase-like"/>
    <property type="match status" value="1"/>
</dbReference>
<keyword evidence="1" id="KW-0596">Phosphopantetheine</keyword>
<dbReference type="InterPro" id="IPR006162">
    <property type="entry name" value="Ppantetheine_attach_site"/>
</dbReference>
<dbReference type="OrthoDB" id="429813at2759"/>
<dbReference type="Pfam" id="PF00501">
    <property type="entry name" value="AMP-binding"/>
    <property type="match status" value="1"/>
</dbReference>
<dbReference type="InterPro" id="IPR042099">
    <property type="entry name" value="ANL_N_sf"/>
</dbReference>
<accession>A0A812IC56</accession>
<dbReference type="PANTHER" id="PTHR43272:SF33">
    <property type="entry name" value="AMP-BINDING DOMAIN-CONTAINING PROTEIN-RELATED"/>
    <property type="match status" value="1"/>
</dbReference>
<proteinExistence type="predicted"/>
<evidence type="ECO:0000256" key="3">
    <source>
        <dbReference type="ARBA" id="ARBA00022741"/>
    </source>
</evidence>
<dbReference type="Pfam" id="PF07993">
    <property type="entry name" value="NAD_binding_4"/>
    <property type="match status" value="1"/>
</dbReference>
<dbReference type="InterPro" id="IPR013120">
    <property type="entry name" value="FAR_NAD-bd"/>
</dbReference>
<dbReference type="GO" id="GO:0005524">
    <property type="term" value="F:ATP binding"/>
    <property type="evidence" value="ECO:0007669"/>
    <property type="project" value="UniProtKB-KW"/>
</dbReference>
<dbReference type="AlphaFoldDB" id="A0A812IC56"/>
<protein>
    <submittedName>
        <fullName evidence="6">Car protein</fullName>
    </submittedName>
</protein>
<dbReference type="InterPro" id="IPR036736">
    <property type="entry name" value="ACP-like_sf"/>
</dbReference>
<name>A0A812IC56_9DINO</name>
<dbReference type="Proteomes" id="UP000604046">
    <property type="component" value="Unassembled WGS sequence"/>
</dbReference>
<evidence type="ECO:0000259" key="5">
    <source>
        <dbReference type="PROSITE" id="PS50075"/>
    </source>
</evidence>
<keyword evidence="7" id="KW-1185">Reference proteome</keyword>
<dbReference type="GO" id="GO:0031177">
    <property type="term" value="F:phosphopantetheine binding"/>
    <property type="evidence" value="ECO:0007669"/>
    <property type="project" value="InterPro"/>
</dbReference>
<keyword evidence="3" id="KW-0547">Nucleotide-binding</keyword>
<dbReference type="Gene3D" id="1.10.1200.10">
    <property type="entry name" value="ACP-like"/>
    <property type="match status" value="1"/>
</dbReference>
<dbReference type="GO" id="GO:0004467">
    <property type="term" value="F:long-chain fatty acid-CoA ligase activity"/>
    <property type="evidence" value="ECO:0007669"/>
    <property type="project" value="TreeGrafter"/>
</dbReference>
<dbReference type="InterPro" id="IPR000873">
    <property type="entry name" value="AMP-dep_synth/lig_dom"/>
</dbReference>
<evidence type="ECO:0000313" key="7">
    <source>
        <dbReference type="Proteomes" id="UP000604046"/>
    </source>
</evidence>
<dbReference type="InterPro" id="IPR009081">
    <property type="entry name" value="PP-bd_ACP"/>
</dbReference>
<dbReference type="GO" id="GO:0005783">
    <property type="term" value="C:endoplasmic reticulum"/>
    <property type="evidence" value="ECO:0007669"/>
    <property type="project" value="TreeGrafter"/>
</dbReference>
<sequence>MHKAHLASAFQDRNVLGNRIDVLISTGAPLQHQVQRFVTRIFGKLVVDGYGCTETGRLASNGSVAENVEIRLLDLPELGYLTSDCPPRGEILARTPYMAGYFSLPRFTEQGTVRQMESDTEDWIALNGVMYFRTGDVGELVAPGNIRVIDRCKHHFKLAQGIYVAPEPIEKVLLQSPLIAQIFVWGCGFMQATGAVAVPSKKLLPALGFGSAPLATALESAKQQASTLILQSLADVGQRCGLKAWEIPQRLVLEPTNFSESQGLLTASGKLSRAALIRRYGKMLSDTQDECEGLEITSALPPTTGVCAGLHSILKRISPKQSFVPTDSITSLGLDSLGVARLCAQLRQQFGQEVPARVLFTLETLADLERLILAGPQAARAIVGKCSTTVNFDEEADARCQDLAACVVGLSSPSVPQQTSKESGMVLLTGSTGFLGAFAASALAHSGLKVICLVRATSQQEARDRLQACLQFYQLADEVPAKMIALPTTGVENSYLGLPAEFQGEAGKATTIVHCAAQVSGVLPYGALCAPNVVGTKQAILLALQTGAQLVHVSTLGFVDDGLSETSCVSTRNLHNRSGYAQSKWVAEQLVWKAMESCNLRAVVLRPGTVCAARSGASNTKDAVSLLLLGLVQLGCTCLSDRSPLPAGFNLVPVEYVADAIVVAARSRRSLPRGPIHLCAPQAVATRTLCQWLTEAGHELNDLSPQEFCKRVQQVDETHPLFALRGSLGQTPTGHSARLPAVEALHASALKIRTSRVMTKDTLVKSISFLRAAHNEQMCRKRNGPMDDGPQVELSTAEPKSRLRVALQFDRGPAEV</sequence>
<evidence type="ECO:0000256" key="4">
    <source>
        <dbReference type="ARBA" id="ARBA00022840"/>
    </source>
</evidence>
<gene>
    <name evidence="6" type="primary">car</name>
    <name evidence="6" type="ORF">SNAT2548_LOCUS3743</name>
</gene>
<dbReference type="InterPro" id="IPR020806">
    <property type="entry name" value="PKS_PP-bd"/>
</dbReference>
<comment type="caution">
    <text evidence="6">The sequence shown here is derived from an EMBL/GenBank/DDBJ whole genome shotgun (WGS) entry which is preliminary data.</text>
</comment>
<dbReference type="PANTHER" id="PTHR43272">
    <property type="entry name" value="LONG-CHAIN-FATTY-ACID--COA LIGASE"/>
    <property type="match status" value="1"/>
</dbReference>
<dbReference type="PROSITE" id="PS00012">
    <property type="entry name" value="PHOSPHOPANTETHEINE"/>
    <property type="match status" value="1"/>
</dbReference>
<dbReference type="SMART" id="SM00823">
    <property type="entry name" value="PKS_PP"/>
    <property type="match status" value="1"/>
</dbReference>
<dbReference type="PROSITE" id="PS50075">
    <property type="entry name" value="CARRIER"/>
    <property type="match status" value="1"/>
</dbReference>
<feature type="domain" description="Carrier" evidence="5">
    <location>
        <begin position="301"/>
        <end position="376"/>
    </location>
</feature>
<dbReference type="SUPFAM" id="SSF47336">
    <property type="entry name" value="ACP-like"/>
    <property type="match status" value="1"/>
</dbReference>
<evidence type="ECO:0000256" key="2">
    <source>
        <dbReference type="ARBA" id="ARBA00022553"/>
    </source>
</evidence>